<dbReference type="Pfam" id="PF00535">
    <property type="entry name" value="Glycos_transf_2"/>
    <property type="match status" value="1"/>
</dbReference>
<accession>A0A1G6ZEU3</accession>
<dbReference type="SUPFAM" id="SSF53448">
    <property type="entry name" value="Nucleotide-diphospho-sugar transferases"/>
    <property type="match status" value="1"/>
</dbReference>
<sequence>MEQPLISFCMSTYKRPDLLTAQLKGLLRQTYPHFEIVISDNDTDRSGQAAAAAVADPRVRYFSNETNLGMVASFNASVQRSKGAFIVMITDDDPAYPHMLEDLVTLMNDHPGFGVYGGCGDWLIENEFAAQTLALPVGVTSHLLGTMEENTVRTIPGKDFANAYLDGFFSGTFLLWSCLMVERSVMLQIKGMPDYGSELLTDHAFVIAAGSRQGMVFINKTMGGQVVHGNNFGYDIFRLEQKYIHTPQWFYNYLEGQLNGLESWENLKPKIWNFSGRSWVEYSLQIARAMKTPAQKKAFKKLLNKGFFNKNIRKWKYKFYIKYRYPGLFKLLLSLKKH</sequence>
<organism evidence="2 3">
    <name type="scientific">Niabella drilacis (strain DSM 25811 / CCM 8410 / CCUG 62505 / LMG 26954 / E90)</name>
    <dbReference type="NCBI Taxonomy" id="1285928"/>
    <lineage>
        <taxon>Bacteria</taxon>
        <taxon>Pseudomonadati</taxon>
        <taxon>Bacteroidota</taxon>
        <taxon>Chitinophagia</taxon>
        <taxon>Chitinophagales</taxon>
        <taxon>Chitinophagaceae</taxon>
        <taxon>Niabella</taxon>
    </lineage>
</organism>
<dbReference type="RefSeq" id="WP_090392534.1">
    <property type="nucleotide sequence ID" value="NZ_FMZO01000018.1"/>
</dbReference>
<evidence type="ECO:0000313" key="2">
    <source>
        <dbReference type="EMBL" id="SDE01159.1"/>
    </source>
</evidence>
<evidence type="ECO:0000259" key="1">
    <source>
        <dbReference type="Pfam" id="PF00535"/>
    </source>
</evidence>
<dbReference type="EMBL" id="FMZO01000018">
    <property type="protein sequence ID" value="SDE01159.1"/>
    <property type="molecule type" value="Genomic_DNA"/>
</dbReference>
<dbReference type="PANTHER" id="PTHR43685:SF2">
    <property type="entry name" value="GLYCOSYLTRANSFERASE 2-LIKE DOMAIN-CONTAINING PROTEIN"/>
    <property type="match status" value="1"/>
</dbReference>
<dbReference type="InterPro" id="IPR050834">
    <property type="entry name" value="Glycosyltransf_2"/>
</dbReference>
<keyword evidence="3" id="KW-1185">Reference proteome</keyword>
<dbReference type="InterPro" id="IPR001173">
    <property type="entry name" value="Glyco_trans_2-like"/>
</dbReference>
<reference evidence="3" key="1">
    <citation type="submission" date="2016-10" db="EMBL/GenBank/DDBJ databases">
        <authorList>
            <person name="Varghese N."/>
            <person name="Submissions S."/>
        </authorList>
    </citation>
    <scope>NUCLEOTIDE SEQUENCE [LARGE SCALE GENOMIC DNA]</scope>
    <source>
        <strain evidence="3">DSM 25811 / CCM 8410 / LMG 26954 / E90</strain>
    </source>
</reference>
<dbReference type="InterPro" id="IPR029044">
    <property type="entry name" value="Nucleotide-diphossugar_trans"/>
</dbReference>
<protein>
    <submittedName>
        <fullName evidence="2">Glycosyltransferase involved in cell wall bisynthesis</fullName>
    </submittedName>
</protein>
<evidence type="ECO:0000313" key="3">
    <source>
        <dbReference type="Proteomes" id="UP000198757"/>
    </source>
</evidence>
<dbReference type="GO" id="GO:0016740">
    <property type="term" value="F:transferase activity"/>
    <property type="evidence" value="ECO:0007669"/>
    <property type="project" value="UniProtKB-KW"/>
</dbReference>
<gene>
    <name evidence="2" type="ORF">SAMN04487894_11822</name>
</gene>
<dbReference type="Proteomes" id="UP000198757">
    <property type="component" value="Unassembled WGS sequence"/>
</dbReference>
<dbReference type="Gene3D" id="3.90.550.10">
    <property type="entry name" value="Spore Coat Polysaccharide Biosynthesis Protein SpsA, Chain A"/>
    <property type="match status" value="1"/>
</dbReference>
<name>A0A1G6ZEU3_NIADE</name>
<keyword evidence="2" id="KW-0808">Transferase</keyword>
<feature type="domain" description="Glycosyltransferase 2-like" evidence="1">
    <location>
        <begin position="7"/>
        <end position="119"/>
    </location>
</feature>
<dbReference type="CDD" id="cd00761">
    <property type="entry name" value="Glyco_tranf_GTA_type"/>
    <property type="match status" value="1"/>
</dbReference>
<dbReference type="AlphaFoldDB" id="A0A1G6ZEU3"/>
<proteinExistence type="predicted"/>
<dbReference type="STRING" id="1285928.SAMN04487894_11822"/>
<dbReference type="PANTHER" id="PTHR43685">
    <property type="entry name" value="GLYCOSYLTRANSFERASE"/>
    <property type="match status" value="1"/>
</dbReference>